<dbReference type="Pfam" id="PF07727">
    <property type="entry name" value="RVT_2"/>
    <property type="match status" value="1"/>
</dbReference>
<dbReference type="InterPro" id="IPR013103">
    <property type="entry name" value="RVT_2"/>
</dbReference>
<dbReference type="OrthoDB" id="1747567at2759"/>
<proteinExistence type="predicted"/>
<dbReference type="SUPFAM" id="SSF56672">
    <property type="entry name" value="DNA/RNA polymerases"/>
    <property type="match status" value="1"/>
</dbReference>
<feature type="domain" description="Reverse transcriptase Ty1/copia-type" evidence="1">
    <location>
        <begin position="2"/>
        <end position="98"/>
    </location>
</feature>
<evidence type="ECO:0000313" key="2">
    <source>
        <dbReference type="EMBL" id="CAA7015796.1"/>
    </source>
</evidence>
<name>A0A6D2HQV7_9BRAS</name>
<protein>
    <recommendedName>
        <fullName evidence="1">Reverse transcriptase Ty1/copia-type domain-containing protein</fullName>
    </recommendedName>
</protein>
<keyword evidence="3" id="KW-1185">Reference proteome</keyword>
<comment type="caution">
    <text evidence="2">The sequence shown here is derived from an EMBL/GenBank/DDBJ whole genome shotgun (WGS) entry which is preliminary data.</text>
</comment>
<sequence>MFSPVVKPVSIRSLLSIVVNLNLELEQMDVKTAFLHGNLEEDLYMEQPEGYVDKSKPNHVCLLKKALYGLKQSPRQWNRRFDEFMVSQEYKRSDHDVCVHHGSLSRRVRLSVVIRG</sequence>
<reference evidence="2" key="1">
    <citation type="submission" date="2020-01" db="EMBL/GenBank/DDBJ databases">
        <authorList>
            <person name="Mishra B."/>
        </authorList>
    </citation>
    <scope>NUCLEOTIDE SEQUENCE [LARGE SCALE GENOMIC DNA]</scope>
</reference>
<evidence type="ECO:0000259" key="1">
    <source>
        <dbReference type="Pfam" id="PF07727"/>
    </source>
</evidence>
<dbReference type="EMBL" id="CACVBM020000199">
    <property type="protein sequence ID" value="CAA7015796.1"/>
    <property type="molecule type" value="Genomic_DNA"/>
</dbReference>
<dbReference type="AlphaFoldDB" id="A0A6D2HQV7"/>
<organism evidence="2 3">
    <name type="scientific">Microthlaspi erraticum</name>
    <dbReference type="NCBI Taxonomy" id="1685480"/>
    <lineage>
        <taxon>Eukaryota</taxon>
        <taxon>Viridiplantae</taxon>
        <taxon>Streptophyta</taxon>
        <taxon>Embryophyta</taxon>
        <taxon>Tracheophyta</taxon>
        <taxon>Spermatophyta</taxon>
        <taxon>Magnoliopsida</taxon>
        <taxon>eudicotyledons</taxon>
        <taxon>Gunneridae</taxon>
        <taxon>Pentapetalae</taxon>
        <taxon>rosids</taxon>
        <taxon>malvids</taxon>
        <taxon>Brassicales</taxon>
        <taxon>Brassicaceae</taxon>
        <taxon>Coluteocarpeae</taxon>
        <taxon>Microthlaspi</taxon>
    </lineage>
</organism>
<gene>
    <name evidence="2" type="ORF">MERR_LOCUS3031</name>
</gene>
<dbReference type="Proteomes" id="UP000467841">
    <property type="component" value="Unassembled WGS sequence"/>
</dbReference>
<dbReference type="InterPro" id="IPR043502">
    <property type="entry name" value="DNA/RNA_pol_sf"/>
</dbReference>
<accession>A0A6D2HQV7</accession>
<evidence type="ECO:0000313" key="3">
    <source>
        <dbReference type="Proteomes" id="UP000467841"/>
    </source>
</evidence>